<evidence type="ECO:0000259" key="1">
    <source>
        <dbReference type="Pfam" id="PF17171"/>
    </source>
</evidence>
<dbReference type="Gene3D" id="1.20.1050.10">
    <property type="match status" value="1"/>
</dbReference>
<feature type="domain" description="Metaxin glutathione S-transferase" evidence="1">
    <location>
        <begin position="163"/>
        <end position="225"/>
    </location>
</feature>
<dbReference type="InterPro" id="IPR026928">
    <property type="entry name" value="FAX/IsoI-like"/>
</dbReference>
<dbReference type="AlphaFoldDB" id="A0A9E8HJF0"/>
<keyword evidence="4" id="KW-1185">Reference proteome</keyword>
<dbReference type="InterPro" id="IPR012336">
    <property type="entry name" value="Thioredoxin-like_fold"/>
</dbReference>
<gene>
    <name evidence="3" type="ORF">NNL22_01305</name>
</gene>
<feature type="domain" description="Thioredoxin-like fold" evidence="2">
    <location>
        <begin position="18"/>
        <end position="114"/>
    </location>
</feature>
<evidence type="ECO:0000313" key="4">
    <source>
        <dbReference type="Proteomes" id="UP001164472"/>
    </source>
</evidence>
<dbReference type="PANTHER" id="PTHR12289">
    <property type="entry name" value="METAXIN RELATED"/>
    <property type="match status" value="1"/>
</dbReference>
<dbReference type="InterPro" id="IPR033468">
    <property type="entry name" value="Metaxin_GST"/>
</dbReference>
<dbReference type="GO" id="GO:0005737">
    <property type="term" value="C:cytoplasm"/>
    <property type="evidence" value="ECO:0007669"/>
    <property type="project" value="TreeGrafter"/>
</dbReference>
<evidence type="ECO:0000259" key="2">
    <source>
        <dbReference type="Pfam" id="PF17172"/>
    </source>
</evidence>
<sequence>MITVFQYPRLLGIPNMSPFCLKLEAWLRMVGIKYDIREVADPRKGPKGKLPFIKDDELEIADTSMIIDYLKKQHSIQIDDHLSASDRAIALAFERMLSEHLYWALLYNRWVDDNWVKTKEALFSTLPAVLKGIVPAVAQKNIKNELDGQGMGRHSREEIYDFANQDLKAISDFLADKPYLMGDKPSTVDATLYAFLCNILEVHLRSPMKDYLHKCKNLLAYNERMGQQLFPDFFKLDESDEAWSTEH</sequence>
<dbReference type="SUPFAM" id="SSF47616">
    <property type="entry name" value="GST C-terminal domain-like"/>
    <property type="match status" value="1"/>
</dbReference>
<dbReference type="KEGG" id="asem:NNL22_01305"/>
<dbReference type="SFLD" id="SFLDG01180">
    <property type="entry name" value="SUF1"/>
    <property type="match status" value="1"/>
</dbReference>
<dbReference type="InterPro" id="IPR036282">
    <property type="entry name" value="Glutathione-S-Trfase_C_sf"/>
</dbReference>
<dbReference type="SFLD" id="SFLDG01200">
    <property type="entry name" value="SUF1.1"/>
    <property type="match status" value="1"/>
</dbReference>
<dbReference type="PANTHER" id="PTHR12289:SF41">
    <property type="entry name" value="FAILED AXON CONNECTIONS-RELATED"/>
    <property type="match status" value="1"/>
</dbReference>
<accession>A0A9E8HJF0</accession>
<organism evidence="3 4">
    <name type="scientific">Alkalimarinus sediminis</name>
    <dbReference type="NCBI Taxonomy" id="1632866"/>
    <lineage>
        <taxon>Bacteria</taxon>
        <taxon>Pseudomonadati</taxon>
        <taxon>Pseudomonadota</taxon>
        <taxon>Gammaproteobacteria</taxon>
        <taxon>Alteromonadales</taxon>
        <taxon>Alteromonadaceae</taxon>
        <taxon>Alkalimarinus</taxon>
    </lineage>
</organism>
<protein>
    <submittedName>
        <fullName evidence="3">Glutathione S-transferase family protein</fullName>
    </submittedName>
</protein>
<proteinExistence type="predicted"/>
<evidence type="ECO:0000313" key="3">
    <source>
        <dbReference type="EMBL" id="UZW75272.1"/>
    </source>
</evidence>
<dbReference type="Pfam" id="PF17171">
    <property type="entry name" value="GST_C_6"/>
    <property type="match status" value="1"/>
</dbReference>
<dbReference type="EMBL" id="CP101527">
    <property type="protein sequence ID" value="UZW75272.1"/>
    <property type="molecule type" value="Genomic_DNA"/>
</dbReference>
<dbReference type="InterPro" id="IPR036249">
    <property type="entry name" value="Thioredoxin-like_sf"/>
</dbReference>
<dbReference type="Proteomes" id="UP001164472">
    <property type="component" value="Chromosome"/>
</dbReference>
<dbReference type="CDD" id="cd03193">
    <property type="entry name" value="GST_C_Metaxin"/>
    <property type="match status" value="1"/>
</dbReference>
<dbReference type="SUPFAM" id="SSF52833">
    <property type="entry name" value="Thioredoxin-like"/>
    <property type="match status" value="1"/>
</dbReference>
<dbReference type="RefSeq" id="WP_251810884.1">
    <property type="nucleotide sequence ID" value="NZ_CP101527.1"/>
</dbReference>
<dbReference type="InterPro" id="IPR040079">
    <property type="entry name" value="Glutathione_S-Trfase"/>
</dbReference>
<dbReference type="Gene3D" id="3.40.30.10">
    <property type="entry name" value="Glutaredoxin"/>
    <property type="match status" value="1"/>
</dbReference>
<dbReference type="CDD" id="cd03080">
    <property type="entry name" value="GST_N_Metaxin_like"/>
    <property type="match status" value="1"/>
</dbReference>
<name>A0A9E8HJF0_9ALTE</name>
<dbReference type="SFLD" id="SFLDS00019">
    <property type="entry name" value="Glutathione_Transferase_(cytos"/>
    <property type="match status" value="1"/>
</dbReference>
<dbReference type="Pfam" id="PF17172">
    <property type="entry name" value="GST_N_4"/>
    <property type="match status" value="1"/>
</dbReference>
<dbReference type="InterPro" id="IPR050931">
    <property type="entry name" value="Mito_Protein_Transport_Metaxin"/>
</dbReference>
<reference evidence="3" key="1">
    <citation type="submission" date="2022-07" db="EMBL/GenBank/DDBJ databases">
        <title>Alkalimarinus sp. nov., isolated from gut of a Alitta virens.</title>
        <authorList>
            <person name="Yang A.I."/>
            <person name="Shin N.-R."/>
        </authorList>
    </citation>
    <scope>NUCLEOTIDE SEQUENCE</scope>
    <source>
        <strain evidence="3">FA028</strain>
    </source>
</reference>